<organism evidence="1 2">
    <name type="scientific">Enhydrobacter aerosaccus</name>
    <dbReference type="NCBI Taxonomy" id="225324"/>
    <lineage>
        <taxon>Bacteria</taxon>
        <taxon>Pseudomonadati</taxon>
        <taxon>Pseudomonadota</taxon>
        <taxon>Alphaproteobacteria</taxon>
        <taxon>Hyphomicrobiales</taxon>
        <taxon>Enhydrobacter</taxon>
    </lineage>
</organism>
<evidence type="ECO:0000313" key="1">
    <source>
        <dbReference type="EMBL" id="SJZ58882.1"/>
    </source>
</evidence>
<reference evidence="2" key="1">
    <citation type="submission" date="2017-02" db="EMBL/GenBank/DDBJ databases">
        <authorList>
            <person name="Varghese N."/>
            <person name="Submissions S."/>
        </authorList>
    </citation>
    <scope>NUCLEOTIDE SEQUENCE [LARGE SCALE GENOMIC DNA]</scope>
    <source>
        <strain evidence="2">ATCC 27094</strain>
    </source>
</reference>
<gene>
    <name evidence="1" type="ORF">SAMN02745126_01747</name>
</gene>
<dbReference type="Proteomes" id="UP000190092">
    <property type="component" value="Unassembled WGS sequence"/>
</dbReference>
<name>A0A1T4LW25_9HYPH</name>
<accession>A0A1T4LW25</accession>
<dbReference type="STRING" id="225324.SAMN02745126_01747"/>
<proteinExistence type="predicted"/>
<protein>
    <submittedName>
        <fullName evidence="1">Uncharacterized protein</fullName>
    </submittedName>
</protein>
<keyword evidence="2" id="KW-1185">Reference proteome</keyword>
<dbReference type="AlphaFoldDB" id="A0A1T4LW25"/>
<dbReference type="EMBL" id="FUWJ01000001">
    <property type="protein sequence ID" value="SJZ58882.1"/>
    <property type="molecule type" value="Genomic_DNA"/>
</dbReference>
<sequence>MYLGERRIRSAGRRSGSVEMTLPVELAVLEGIPCRLHLRDGFALEIVLEPDLRGVMSVFEKVWALLRIGLEEVEEIGDFAEADFGFGLFRSAKFGSLPSLAYADALLVRRDLEDGVHVTPQALEAFAYLLESMAVVAGNRLGLTSERAATFGNRVAYLVSGEAIGGRDPFARAVFPIGGLESREPGWCRGKPLDAEDWRRASPHLAEVYEQFRAWERDPTLFAKERQHWYRARQFESQLRTADA</sequence>
<evidence type="ECO:0000313" key="2">
    <source>
        <dbReference type="Proteomes" id="UP000190092"/>
    </source>
</evidence>